<keyword evidence="2" id="KW-1185">Reference proteome</keyword>
<sequence length="595" mass="66484">MTHPDDWPQEAKSEISRLKLENDSLQHEVGRSVAKIMSLQGEDSQITDGNLKKRFEKIWANIEDWTAAIEVEFLQQGREFRKIFHQILSEDPDHRLLYRWGLLDKLHDRVEEVGKLHWLGERETCINVVFSRIIWQFLYDEIFAKSYAPGTEDAASSGLYYIVEAIRHGVDGKISEESILQANKWKSSAFSRLIMTERFRSARDRHLEQMLDSLRDTLGKHPLSMDENTFGKHTPNLRDGIIMAAADLKQEMDCSTLEYSILDPRGRLTLEAQLQESTLMDIDGWRIVRQSQSVGSVFLCLFPGVYKKSAKCGELSLIVKPVLITLHQESAKSLEVFQSQGLQAASKPRAKSEPNIKPHRSGGKPGDDETSRSSRRSKQRERVSVSAFQWGHMLGNSMKTIRGRQSEDSSRLSAKYYMDLPGGSVLEGKSKEGKSRRFIRSDQKRPVKRSFGQAASKTSSPAALTDSQGLQLISKRYDGPAKESGGGQVATSKNAAQDSPAMATKNVRSPQRTDHEGDPRKHPSNSVDVISTDTTVATCAPASPGPDGGRIGVDVESGGSHSYMLQPNLGWNPNSVTYSDWKKSDALSGITRHQN</sequence>
<dbReference type="EMBL" id="JANAKD010000299">
    <property type="protein sequence ID" value="KAJ3495247.1"/>
    <property type="molecule type" value="Genomic_DNA"/>
</dbReference>
<name>A0ACC1QZ16_9HYPO</name>
<accession>A0ACC1QZ16</accession>
<dbReference type="Proteomes" id="UP001148737">
    <property type="component" value="Unassembled WGS sequence"/>
</dbReference>
<comment type="caution">
    <text evidence="1">The sequence shown here is derived from an EMBL/GenBank/DDBJ whole genome shotgun (WGS) entry which is preliminary data.</text>
</comment>
<proteinExistence type="predicted"/>
<gene>
    <name evidence="1" type="ORF">NLG97_g3529</name>
</gene>
<organism evidence="1 2">
    <name type="scientific">Lecanicillium saksenae</name>
    <dbReference type="NCBI Taxonomy" id="468837"/>
    <lineage>
        <taxon>Eukaryota</taxon>
        <taxon>Fungi</taxon>
        <taxon>Dikarya</taxon>
        <taxon>Ascomycota</taxon>
        <taxon>Pezizomycotina</taxon>
        <taxon>Sordariomycetes</taxon>
        <taxon>Hypocreomycetidae</taxon>
        <taxon>Hypocreales</taxon>
        <taxon>Cordycipitaceae</taxon>
        <taxon>Lecanicillium</taxon>
    </lineage>
</organism>
<reference evidence="1" key="1">
    <citation type="submission" date="2022-07" db="EMBL/GenBank/DDBJ databases">
        <title>Genome Sequence of Lecanicillium saksenae.</title>
        <authorList>
            <person name="Buettner E."/>
        </authorList>
    </citation>
    <scope>NUCLEOTIDE SEQUENCE</scope>
    <source>
        <strain evidence="1">VT-O1</strain>
    </source>
</reference>
<evidence type="ECO:0000313" key="2">
    <source>
        <dbReference type="Proteomes" id="UP001148737"/>
    </source>
</evidence>
<protein>
    <submittedName>
        <fullName evidence="1">Uncharacterized protein</fullName>
    </submittedName>
</protein>
<evidence type="ECO:0000313" key="1">
    <source>
        <dbReference type="EMBL" id="KAJ3495247.1"/>
    </source>
</evidence>